<dbReference type="HOGENOM" id="CLU_2722992_0_0_1"/>
<accession>S8AP27</accession>
<name>S8AP27_PENO1</name>
<keyword evidence="2" id="KW-1185">Reference proteome</keyword>
<evidence type="ECO:0000313" key="2">
    <source>
        <dbReference type="Proteomes" id="UP000019376"/>
    </source>
</evidence>
<evidence type="ECO:0000313" key="1">
    <source>
        <dbReference type="EMBL" id="EPS27678.1"/>
    </source>
</evidence>
<gene>
    <name evidence="1" type="ORF">PDE_02622</name>
</gene>
<organism evidence="1 2">
    <name type="scientific">Penicillium oxalicum (strain 114-2 / CGMCC 5302)</name>
    <name type="common">Penicillium decumbens</name>
    <dbReference type="NCBI Taxonomy" id="933388"/>
    <lineage>
        <taxon>Eukaryota</taxon>
        <taxon>Fungi</taxon>
        <taxon>Dikarya</taxon>
        <taxon>Ascomycota</taxon>
        <taxon>Pezizomycotina</taxon>
        <taxon>Eurotiomycetes</taxon>
        <taxon>Eurotiomycetidae</taxon>
        <taxon>Eurotiales</taxon>
        <taxon>Aspergillaceae</taxon>
        <taxon>Penicillium</taxon>
    </lineage>
</organism>
<dbReference type="AlphaFoldDB" id="S8AP27"/>
<dbReference type="Proteomes" id="UP000019376">
    <property type="component" value="Unassembled WGS sequence"/>
</dbReference>
<sequence length="72" mass="8215">MIGSTGLSDKYLYQVINLLLMSSRAWKTQVEWDCHMRALNKPNYGLGRSINPVSNQILTIYINLPVTISMQN</sequence>
<protein>
    <submittedName>
        <fullName evidence="1">Uncharacterized protein</fullName>
    </submittedName>
</protein>
<reference evidence="1 2" key="1">
    <citation type="journal article" date="2013" name="PLoS ONE">
        <title>Genomic and secretomic analyses reveal unique features of the lignocellulolytic enzyme system of Penicillium decumbens.</title>
        <authorList>
            <person name="Liu G."/>
            <person name="Zhang L."/>
            <person name="Wei X."/>
            <person name="Zou G."/>
            <person name="Qin Y."/>
            <person name="Ma L."/>
            <person name="Li J."/>
            <person name="Zheng H."/>
            <person name="Wang S."/>
            <person name="Wang C."/>
            <person name="Xun L."/>
            <person name="Zhao G.-P."/>
            <person name="Zhou Z."/>
            <person name="Qu Y."/>
        </authorList>
    </citation>
    <scope>NUCLEOTIDE SEQUENCE [LARGE SCALE GENOMIC DNA]</scope>
    <source>
        <strain evidence="2">114-2 / CGMCC 5302</strain>
    </source>
</reference>
<proteinExistence type="predicted"/>
<dbReference type="EMBL" id="KB644410">
    <property type="protein sequence ID" value="EPS27678.1"/>
    <property type="molecule type" value="Genomic_DNA"/>
</dbReference>